<evidence type="ECO:0000256" key="6">
    <source>
        <dbReference type="ARBA" id="ARBA00023136"/>
    </source>
</evidence>
<keyword evidence="10" id="KW-1185">Reference proteome</keyword>
<keyword evidence="4 7" id="KW-0812">Transmembrane</keyword>
<evidence type="ECO:0000256" key="2">
    <source>
        <dbReference type="ARBA" id="ARBA00007362"/>
    </source>
</evidence>
<evidence type="ECO:0000256" key="4">
    <source>
        <dbReference type="ARBA" id="ARBA00022692"/>
    </source>
</evidence>
<sequence>MNDPAPHGRGETQAVALLLAGAVSLQFGAALAVLLIEHVGAIGATTLRTVLAAIIVVAIVRPKLKAHSRQDILVGLSFGVALGVMNLCFYEAAARLPLGAAVTFEFIGPLGLAVVMSRKLRDLVWVLLAGVGVFLLSEGGLERLNVVGVLFALAAGACWAAYILLGSQASRRFPGAAAVAVALIVSTIFTLPIGIVARGTDLLHPTVLALGLAVAIASSALPYTLEVMALRRIPPRTFGVLMSLEPGVAALAGYLVLHQRLAVLQLVAIGLVIAASAGATWSARSQPPPQA</sequence>
<dbReference type="RefSeq" id="WP_205120519.1">
    <property type="nucleotide sequence ID" value="NZ_JAFBCM010000001.1"/>
</dbReference>
<comment type="caution">
    <text evidence="9">The sequence shown here is derived from an EMBL/GenBank/DDBJ whole genome shotgun (WGS) entry which is preliminary data.</text>
</comment>
<feature type="domain" description="EamA" evidence="8">
    <location>
        <begin position="148"/>
        <end position="277"/>
    </location>
</feature>
<feature type="transmembrane region" description="Helical" evidence="7">
    <location>
        <begin position="123"/>
        <end position="141"/>
    </location>
</feature>
<keyword evidence="3" id="KW-1003">Cell membrane</keyword>
<evidence type="ECO:0000256" key="1">
    <source>
        <dbReference type="ARBA" id="ARBA00004651"/>
    </source>
</evidence>
<dbReference type="PANTHER" id="PTHR42920">
    <property type="entry name" value="OS03G0707200 PROTEIN-RELATED"/>
    <property type="match status" value="1"/>
</dbReference>
<evidence type="ECO:0000256" key="7">
    <source>
        <dbReference type="SAM" id="Phobius"/>
    </source>
</evidence>
<dbReference type="EMBL" id="JBHRZH010000012">
    <property type="protein sequence ID" value="MFC3761969.1"/>
    <property type="molecule type" value="Genomic_DNA"/>
</dbReference>
<reference evidence="10" key="1">
    <citation type="journal article" date="2019" name="Int. J. Syst. Evol. Microbiol.">
        <title>The Global Catalogue of Microorganisms (GCM) 10K type strain sequencing project: providing services to taxonomists for standard genome sequencing and annotation.</title>
        <authorList>
            <consortium name="The Broad Institute Genomics Platform"/>
            <consortium name="The Broad Institute Genome Sequencing Center for Infectious Disease"/>
            <person name="Wu L."/>
            <person name="Ma J."/>
        </authorList>
    </citation>
    <scope>NUCLEOTIDE SEQUENCE [LARGE SCALE GENOMIC DNA]</scope>
    <source>
        <strain evidence="10">CGMCC 4.7241</strain>
    </source>
</reference>
<protein>
    <submittedName>
        <fullName evidence="9">DMT family transporter</fullName>
    </submittedName>
</protein>
<dbReference type="PANTHER" id="PTHR42920:SF5">
    <property type="entry name" value="EAMA DOMAIN-CONTAINING PROTEIN"/>
    <property type="match status" value="1"/>
</dbReference>
<feature type="transmembrane region" description="Helical" evidence="7">
    <location>
        <begin position="147"/>
        <end position="165"/>
    </location>
</feature>
<evidence type="ECO:0000259" key="8">
    <source>
        <dbReference type="Pfam" id="PF00892"/>
    </source>
</evidence>
<keyword evidence="5 7" id="KW-1133">Transmembrane helix</keyword>
<proteinExistence type="inferred from homology"/>
<dbReference type="Proteomes" id="UP001595699">
    <property type="component" value="Unassembled WGS sequence"/>
</dbReference>
<feature type="transmembrane region" description="Helical" evidence="7">
    <location>
        <begin position="12"/>
        <end position="36"/>
    </location>
</feature>
<evidence type="ECO:0000256" key="5">
    <source>
        <dbReference type="ARBA" id="ARBA00022989"/>
    </source>
</evidence>
<comment type="subcellular location">
    <subcellularLocation>
        <location evidence="1">Cell membrane</location>
        <topology evidence="1">Multi-pass membrane protein</topology>
    </subcellularLocation>
</comment>
<name>A0ABV7YCA5_9ACTN</name>
<feature type="transmembrane region" description="Helical" evidence="7">
    <location>
        <begin position="72"/>
        <end position="92"/>
    </location>
</feature>
<feature type="transmembrane region" description="Helical" evidence="7">
    <location>
        <begin position="263"/>
        <end position="283"/>
    </location>
</feature>
<dbReference type="InterPro" id="IPR000620">
    <property type="entry name" value="EamA_dom"/>
</dbReference>
<feature type="transmembrane region" description="Helical" evidence="7">
    <location>
        <begin position="177"/>
        <end position="197"/>
    </location>
</feature>
<dbReference type="Pfam" id="PF00892">
    <property type="entry name" value="EamA"/>
    <property type="match status" value="1"/>
</dbReference>
<feature type="transmembrane region" description="Helical" evidence="7">
    <location>
        <begin position="42"/>
        <end position="60"/>
    </location>
</feature>
<gene>
    <name evidence="9" type="ORF">ACFOUW_14095</name>
</gene>
<dbReference type="InterPro" id="IPR051258">
    <property type="entry name" value="Diverse_Substrate_Transporter"/>
</dbReference>
<evidence type="ECO:0000313" key="9">
    <source>
        <dbReference type="EMBL" id="MFC3761969.1"/>
    </source>
</evidence>
<comment type="similarity">
    <text evidence="2">Belongs to the EamA transporter family.</text>
</comment>
<feature type="transmembrane region" description="Helical" evidence="7">
    <location>
        <begin position="203"/>
        <end position="225"/>
    </location>
</feature>
<keyword evidence="6 7" id="KW-0472">Membrane</keyword>
<feature type="transmembrane region" description="Helical" evidence="7">
    <location>
        <begin position="98"/>
        <end position="116"/>
    </location>
</feature>
<organism evidence="9 10">
    <name type="scientific">Tenggerimyces flavus</name>
    <dbReference type="NCBI Taxonomy" id="1708749"/>
    <lineage>
        <taxon>Bacteria</taxon>
        <taxon>Bacillati</taxon>
        <taxon>Actinomycetota</taxon>
        <taxon>Actinomycetes</taxon>
        <taxon>Propionibacteriales</taxon>
        <taxon>Nocardioidaceae</taxon>
        <taxon>Tenggerimyces</taxon>
    </lineage>
</organism>
<evidence type="ECO:0000313" key="10">
    <source>
        <dbReference type="Proteomes" id="UP001595699"/>
    </source>
</evidence>
<dbReference type="InterPro" id="IPR037185">
    <property type="entry name" value="EmrE-like"/>
</dbReference>
<evidence type="ECO:0000256" key="3">
    <source>
        <dbReference type="ARBA" id="ARBA00022475"/>
    </source>
</evidence>
<accession>A0ABV7YCA5</accession>
<dbReference type="SUPFAM" id="SSF103481">
    <property type="entry name" value="Multidrug resistance efflux transporter EmrE"/>
    <property type="match status" value="2"/>
</dbReference>